<dbReference type="Gramene" id="OE9A098598T1">
    <property type="protein sequence ID" value="OE9A098598C1"/>
    <property type="gene ID" value="OE9A098598"/>
</dbReference>
<gene>
    <name evidence="1" type="ORF">OLEA9_A098598</name>
</gene>
<keyword evidence="2" id="KW-1185">Reference proteome</keyword>
<reference evidence="1 2" key="1">
    <citation type="submission" date="2019-12" db="EMBL/GenBank/DDBJ databases">
        <authorList>
            <person name="Alioto T."/>
            <person name="Alioto T."/>
            <person name="Gomez Garrido J."/>
        </authorList>
    </citation>
    <scope>NUCLEOTIDE SEQUENCE [LARGE SCALE GENOMIC DNA]</scope>
</reference>
<dbReference type="AlphaFoldDB" id="A0A8S0V8M7"/>
<evidence type="ECO:0000313" key="1">
    <source>
        <dbReference type="EMBL" id="CAA3026499.1"/>
    </source>
</evidence>
<comment type="caution">
    <text evidence="1">The sequence shown here is derived from an EMBL/GenBank/DDBJ whole genome shotgun (WGS) entry which is preliminary data.</text>
</comment>
<name>A0A8S0V8M7_OLEEU</name>
<feature type="non-terminal residue" evidence="1">
    <location>
        <position position="72"/>
    </location>
</feature>
<organism evidence="1 2">
    <name type="scientific">Olea europaea subsp. europaea</name>
    <dbReference type="NCBI Taxonomy" id="158383"/>
    <lineage>
        <taxon>Eukaryota</taxon>
        <taxon>Viridiplantae</taxon>
        <taxon>Streptophyta</taxon>
        <taxon>Embryophyta</taxon>
        <taxon>Tracheophyta</taxon>
        <taxon>Spermatophyta</taxon>
        <taxon>Magnoliopsida</taxon>
        <taxon>eudicotyledons</taxon>
        <taxon>Gunneridae</taxon>
        <taxon>Pentapetalae</taxon>
        <taxon>asterids</taxon>
        <taxon>lamiids</taxon>
        <taxon>Lamiales</taxon>
        <taxon>Oleaceae</taxon>
        <taxon>Oleeae</taxon>
        <taxon>Olea</taxon>
    </lineage>
</organism>
<evidence type="ECO:0000313" key="2">
    <source>
        <dbReference type="Proteomes" id="UP000594638"/>
    </source>
</evidence>
<proteinExistence type="predicted"/>
<dbReference type="EMBL" id="CACTIH010009163">
    <property type="protein sequence ID" value="CAA3026499.1"/>
    <property type="molecule type" value="Genomic_DNA"/>
</dbReference>
<protein>
    <submittedName>
        <fullName evidence="1">Uncharacterized protein</fullName>
    </submittedName>
</protein>
<dbReference type="Proteomes" id="UP000594638">
    <property type="component" value="Unassembled WGS sequence"/>
</dbReference>
<sequence>MVFDCGGQIWEDALSFTGSSFGYGVGKMLVAAIHRCGCRLLKVFGCLKLSAILPAIISSEWWLDLCVLVLSL</sequence>
<accession>A0A8S0V8M7</accession>